<keyword evidence="3" id="KW-1185">Reference proteome</keyword>
<dbReference type="CDD" id="cd13585">
    <property type="entry name" value="PBP2_TMBP_like"/>
    <property type="match status" value="1"/>
</dbReference>
<evidence type="ECO:0000313" key="2">
    <source>
        <dbReference type="EMBL" id="MFD0784684.1"/>
    </source>
</evidence>
<dbReference type="Gene3D" id="3.40.190.10">
    <property type="entry name" value="Periplasmic binding protein-like II"/>
    <property type="match status" value="2"/>
</dbReference>
<dbReference type="PROSITE" id="PS51257">
    <property type="entry name" value="PROKAR_LIPOPROTEIN"/>
    <property type="match status" value="1"/>
</dbReference>
<dbReference type="PANTHER" id="PTHR43649">
    <property type="entry name" value="ARABINOSE-BINDING PROTEIN-RELATED"/>
    <property type="match status" value="1"/>
</dbReference>
<protein>
    <submittedName>
        <fullName evidence="2">ABC transporter substrate-binding protein</fullName>
    </submittedName>
</protein>
<accession>A0ABW3A2D9</accession>
<dbReference type="Pfam" id="PF01547">
    <property type="entry name" value="SBP_bac_1"/>
    <property type="match status" value="1"/>
</dbReference>
<evidence type="ECO:0000313" key="3">
    <source>
        <dbReference type="Proteomes" id="UP001597053"/>
    </source>
</evidence>
<sequence length="455" mass="48883">MPRTWSPHRLRQALALAVVAVLSATGCSGAGGGSAADGDGKSITVLMVGNPQMEDLAKVTADNFTKETGIEVRFTILPENELRDKVTQDVATQGGQYDVATIGAYEAPIWSKNGWLHELSSYADADAGYDKADLLQPMVTSLSGEDGKLYAAPFYGESSFLMYNKELFAAKGLTMPERPTWQQVAQFAAQLDDEKAGVSGICLRGLPGWGELFAPLTTVVNTFGGTWFEKDWTPKVDAPEFVEATKFYVDLVREHGEPGAPQAGFTECLNTFGQGKAAMWYDATSAAGTLEDTSASTVAGKVGYAYAPVNKTKSSGWLWAWALAMPKTTKHPDAAWKFISWATGKEYERTIGTSLGWSRVPAGKRQSTYTIPEYRESAAAFADLTLKSIQEADPRSPGMQPRPALGVQFVGIPEFADLGTKVSQEVSAAIAGGTTVEKALADGQKLAEEVARENR</sequence>
<reference evidence="3" key="1">
    <citation type="journal article" date="2019" name="Int. J. Syst. Evol. Microbiol.">
        <title>The Global Catalogue of Microorganisms (GCM) 10K type strain sequencing project: providing services to taxonomists for standard genome sequencing and annotation.</title>
        <authorList>
            <consortium name="The Broad Institute Genomics Platform"/>
            <consortium name="The Broad Institute Genome Sequencing Center for Infectious Disease"/>
            <person name="Wu L."/>
            <person name="Ma J."/>
        </authorList>
    </citation>
    <scope>NUCLEOTIDE SEQUENCE [LARGE SCALE GENOMIC DNA]</scope>
    <source>
        <strain evidence="3">JCM 32148</strain>
    </source>
</reference>
<dbReference type="InterPro" id="IPR006059">
    <property type="entry name" value="SBP"/>
</dbReference>
<feature type="signal peptide" evidence="1">
    <location>
        <begin position="1"/>
        <end position="30"/>
    </location>
</feature>
<evidence type="ECO:0000256" key="1">
    <source>
        <dbReference type="SAM" id="SignalP"/>
    </source>
</evidence>
<dbReference type="SUPFAM" id="SSF53850">
    <property type="entry name" value="Periplasmic binding protein-like II"/>
    <property type="match status" value="1"/>
</dbReference>
<name>A0ABW3A2D9_9ACTN</name>
<comment type="caution">
    <text evidence="2">The sequence shown here is derived from an EMBL/GenBank/DDBJ whole genome shotgun (WGS) entry which is preliminary data.</text>
</comment>
<dbReference type="InterPro" id="IPR050490">
    <property type="entry name" value="Bact_solute-bd_prot1"/>
</dbReference>
<proteinExistence type="predicted"/>
<keyword evidence="1" id="KW-0732">Signal</keyword>
<organism evidence="2 3">
    <name type="scientific">Micromonospora azadirachtae</name>
    <dbReference type="NCBI Taxonomy" id="1970735"/>
    <lineage>
        <taxon>Bacteria</taxon>
        <taxon>Bacillati</taxon>
        <taxon>Actinomycetota</taxon>
        <taxon>Actinomycetes</taxon>
        <taxon>Micromonosporales</taxon>
        <taxon>Micromonosporaceae</taxon>
        <taxon>Micromonospora</taxon>
    </lineage>
</organism>
<dbReference type="PANTHER" id="PTHR43649:SF12">
    <property type="entry name" value="DIACETYLCHITOBIOSE BINDING PROTEIN DASA"/>
    <property type="match status" value="1"/>
</dbReference>
<gene>
    <name evidence="2" type="ORF">ACFQZ8_12285</name>
</gene>
<dbReference type="EMBL" id="JBHTHM010000506">
    <property type="protein sequence ID" value="MFD0784684.1"/>
    <property type="molecule type" value="Genomic_DNA"/>
</dbReference>
<dbReference type="Proteomes" id="UP001597053">
    <property type="component" value="Unassembled WGS sequence"/>
</dbReference>
<feature type="chain" id="PRO_5046793347" evidence="1">
    <location>
        <begin position="31"/>
        <end position="455"/>
    </location>
</feature>